<comment type="similarity">
    <text evidence="3">Belongs to the Fre/LuxG FAD/NAD(P) flavoprotein oxidoreductase family.</text>
</comment>
<reference evidence="5 6" key="1">
    <citation type="submission" date="2019-01" db="EMBL/GenBank/DDBJ databases">
        <authorList>
            <person name="Chen W.-M."/>
        </authorList>
    </citation>
    <scope>NUCLEOTIDE SEQUENCE [LARGE SCALE GENOMIC DNA]</scope>
    <source>
        <strain evidence="5 6">KYPC3</strain>
    </source>
</reference>
<keyword evidence="6" id="KW-1185">Reference proteome</keyword>
<dbReference type="PANTHER" id="PTHR47354">
    <property type="entry name" value="NADH OXIDOREDUCTASE HCR"/>
    <property type="match status" value="1"/>
</dbReference>
<dbReference type="InterPro" id="IPR017938">
    <property type="entry name" value="Riboflavin_synthase-like_b-brl"/>
</dbReference>
<dbReference type="RefSeq" id="WP_127697389.1">
    <property type="nucleotide sequence ID" value="NZ_SACS01000001.1"/>
</dbReference>
<dbReference type="OrthoDB" id="9806195at2"/>
<dbReference type="EMBL" id="SACS01000001">
    <property type="protein sequence ID" value="RVU42012.1"/>
    <property type="molecule type" value="Genomic_DNA"/>
</dbReference>
<dbReference type="Gene3D" id="3.40.50.80">
    <property type="entry name" value="Nucleotide-binding domain of ferredoxin-NADP reductase (FNR) module"/>
    <property type="match status" value="1"/>
</dbReference>
<dbReference type="GO" id="GO:0052875">
    <property type="term" value="F:riboflavin reductase [NAD(P)H] activity"/>
    <property type="evidence" value="ECO:0007669"/>
    <property type="project" value="UniProtKB-EC"/>
</dbReference>
<dbReference type="PRINTS" id="PR00410">
    <property type="entry name" value="PHEHYDRXLASE"/>
</dbReference>
<dbReference type="PROSITE" id="PS51384">
    <property type="entry name" value="FAD_FR"/>
    <property type="match status" value="1"/>
</dbReference>
<protein>
    <submittedName>
        <fullName evidence="5">NAD(P)H-flavin reductase</fullName>
        <ecNumber evidence="5">1.16.1.3</ecNumber>
        <ecNumber evidence="5">1.5.1.41</ecNumber>
    </submittedName>
</protein>
<evidence type="ECO:0000256" key="1">
    <source>
        <dbReference type="ARBA" id="ARBA00023002"/>
    </source>
</evidence>
<dbReference type="Pfam" id="PF00175">
    <property type="entry name" value="NAD_binding_1"/>
    <property type="match status" value="1"/>
</dbReference>
<organism evidence="5 6">
    <name type="scientific">Rheinheimera riviphila</name>
    <dbReference type="NCBI Taxonomy" id="1834037"/>
    <lineage>
        <taxon>Bacteria</taxon>
        <taxon>Pseudomonadati</taxon>
        <taxon>Pseudomonadota</taxon>
        <taxon>Gammaproteobacteria</taxon>
        <taxon>Chromatiales</taxon>
        <taxon>Chromatiaceae</taxon>
        <taxon>Rheinheimera</taxon>
    </lineage>
</organism>
<dbReference type="PANTHER" id="PTHR47354:SF7">
    <property type="entry name" value="NAD(P)H-FLAVIN REDUCTASE"/>
    <property type="match status" value="1"/>
</dbReference>
<dbReference type="InterPro" id="IPR050415">
    <property type="entry name" value="MRET"/>
</dbReference>
<proteinExistence type="inferred from homology"/>
<evidence type="ECO:0000256" key="2">
    <source>
        <dbReference type="ARBA" id="ARBA00023223"/>
    </source>
</evidence>
<sequence>MTEAQQKAASNKVLCTVSRISPLTPTVQQVILTPKAPVEFKAGQYLQIYLSDTDKRPFSIACAPGFSCDGQPALELQIGGAVTDAYASQALAHLTEHLNAGSEVLVQVGLGEAFWREESPRPIILLAGGTGFSYVHSIASAIANADIKRPVQLYWGLRHSQAGYAEAELAAWQAAHPEYQLHMVVQEPGADWQGRTGFVHQAVLDDHANLAGFDIYIAGPFAMVGVVRDAFLAQGAVREQMYADAFAWL</sequence>
<dbReference type="EC" id="1.5.1.41" evidence="5"/>
<dbReference type="Gene3D" id="2.40.30.10">
    <property type="entry name" value="Translation factors"/>
    <property type="match status" value="1"/>
</dbReference>
<dbReference type="InterPro" id="IPR017927">
    <property type="entry name" value="FAD-bd_FR_type"/>
</dbReference>
<accession>A0A437R5I2</accession>
<dbReference type="GO" id="GO:0008218">
    <property type="term" value="P:bioluminescence"/>
    <property type="evidence" value="ECO:0007669"/>
    <property type="project" value="UniProtKB-KW"/>
</dbReference>
<keyword evidence="1 5" id="KW-0560">Oxidoreductase</keyword>
<dbReference type="CDD" id="cd06189">
    <property type="entry name" value="flavin_oxioreductase"/>
    <property type="match status" value="1"/>
</dbReference>
<dbReference type="InterPro" id="IPR001433">
    <property type="entry name" value="OxRdtase_FAD/NAD-bd"/>
</dbReference>
<evidence type="ECO:0000313" key="5">
    <source>
        <dbReference type="EMBL" id="RVU42012.1"/>
    </source>
</evidence>
<evidence type="ECO:0000259" key="4">
    <source>
        <dbReference type="PROSITE" id="PS51384"/>
    </source>
</evidence>
<dbReference type="SUPFAM" id="SSF63380">
    <property type="entry name" value="Riboflavin synthase domain-like"/>
    <property type="match status" value="1"/>
</dbReference>
<dbReference type="AlphaFoldDB" id="A0A437R5I2"/>
<dbReference type="EC" id="1.16.1.3" evidence="5"/>
<name>A0A437R5I2_9GAMM</name>
<gene>
    <name evidence="5" type="ORF">EOE67_02165</name>
</gene>
<feature type="domain" description="FAD-binding FR-type" evidence="4">
    <location>
        <begin position="10"/>
        <end position="116"/>
    </location>
</feature>
<evidence type="ECO:0000256" key="3">
    <source>
        <dbReference type="ARBA" id="ARBA00038177"/>
    </source>
</evidence>
<comment type="caution">
    <text evidence="5">The sequence shown here is derived from an EMBL/GenBank/DDBJ whole genome shotgun (WGS) entry which is preliminary data.</text>
</comment>
<dbReference type="NCBIfam" id="NF005963">
    <property type="entry name" value="PRK08051.1"/>
    <property type="match status" value="1"/>
</dbReference>
<keyword evidence="2" id="KW-0455">Luminescence</keyword>
<dbReference type="InterPro" id="IPR039261">
    <property type="entry name" value="FNR_nucleotide-bd"/>
</dbReference>
<dbReference type="SUPFAM" id="SSF52343">
    <property type="entry name" value="Ferredoxin reductase-like, C-terminal NADP-linked domain"/>
    <property type="match status" value="1"/>
</dbReference>
<evidence type="ECO:0000313" key="6">
    <source>
        <dbReference type="Proteomes" id="UP000283077"/>
    </source>
</evidence>
<dbReference type="Proteomes" id="UP000283077">
    <property type="component" value="Unassembled WGS sequence"/>
</dbReference>